<accession>A0C5X3</accession>
<dbReference type="OMA" id="CVCKSSK"/>
<dbReference type="GeneID" id="5019372"/>
<evidence type="ECO:0000313" key="2">
    <source>
        <dbReference type="Proteomes" id="UP000000600"/>
    </source>
</evidence>
<organism evidence="1 2">
    <name type="scientific">Paramecium tetraurelia</name>
    <dbReference type="NCBI Taxonomy" id="5888"/>
    <lineage>
        <taxon>Eukaryota</taxon>
        <taxon>Sar</taxon>
        <taxon>Alveolata</taxon>
        <taxon>Ciliophora</taxon>
        <taxon>Intramacronucleata</taxon>
        <taxon>Oligohymenophorea</taxon>
        <taxon>Peniculida</taxon>
        <taxon>Parameciidae</taxon>
        <taxon>Paramecium</taxon>
    </lineage>
</organism>
<protein>
    <submittedName>
        <fullName evidence="1">Uncharacterized protein</fullName>
    </submittedName>
</protein>
<evidence type="ECO:0000313" key="1">
    <source>
        <dbReference type="EMBL" id="CAK66190.1"/>
    </source>
</evidence>
<dbReference type="RefSeq" id="XP_001433587.1">
    <property type="nucleotide sequence ID" value="XM_001433550.2"/>
</dbReference>
<name>A0C5X3_PARTE</name>
<reference evidence="1 2" key="1">
    <citation type="journal article" date="2006" name="Nature">
        <title>Global trends of whole-genome duplications revealed by the ciliate Paramecium tetraurelia.</title>
        <authorList>
            <consortium name="Genoscope"/>
            <person name="Aury J.-M."/>
            <person name="Jaillon O."/>
            <person name="Duret L."/>
            <person name="Noel B."/>
            <person name="Jubin C."/>
            <person name="Porcel B.M."/>
            <person name="Segurens B."/>
            <person name="Daubin V."/>
            <person name="Anthouard V."/>
            <person name="Aiach N."/>
            <person name="Arnaiz O."/>
            <person name="Billaut A."/>
            <person name="Beisson J."/>
            <person name="Blanc I."/>
            <person name="Bouhouche K."/>
            <person name="Camara F."/>
            <person name="Duharcourt S."/>
            <person name="Guigo R."/>
            <person name="Gogendeau D."/>
            <person name="Katinka M."/>
            <person name="Keller A.-M."/>
            <person name="Kissmehl R."/>
            <person name="Klotz C."/>
            <person name="Koll F."/>
            <person name="Le Moue A."/>
            <person name="Lepere C."/>
            <person name="Malinsky S."/>
            <person name="Nowacki M."/>
            <person name="Nowak J.K."/>
            <person name="Plattner H."/>
            <person name="Poulain J."/>
            <person name="Ruiz F."/>
            <person name="Serrano V."/>
            <person name="Zagulski M."/>
            <person name="Dessen P."/>
            <person name="Betermier M."/>
            <person name="Weissenbach J."/>
            <person name="Scarpelli C."/>
            <person name="Schachter V."/>
            <person name="Sperling L."/>
            <person name="Meyer E."/>
            <person name="Cohen J."/>
            <person name="Wincker P."/>
        </authorList>
    </citation>
    <scope>NUCLEOTIDE SEQUENCE [LARGE SCALE GENOMIC DNA]</scope>
    <source>
        <strain evidence="1 2">Stock d4-2</strain>
    </source>
</reference>
<dbReference type="EMBL" id="CT868042">
    <property type="protein sequence ID" value="CAK66190.1"/>
    <property type="molecule type" value="Genomic_DNA"/>
</dbReference>
<dbReference type="KEGG" id="ptm:GSPATT00035319001"/>
<gene>
    <name evidence="1" type="ORF">GSPATT00035319001</name>
</gene>
<dbReference type="Proteomes" id="UP000000600">
    <property type="component" value="Unassembled WGS sequence"/>
</dbReference>
<sequence length="131" mass="14957">MLVYSVPKGGLNKGVIIPLIFQCPQECVCKSSKPTQAWYHKKCGDPSFITENGDILCKNHLKDCSGYFIQDAFFQCNKARQSNTWYQHKSRSQLLMALSFALNAAEHNLDQNALNQFTKNILDSVQKRFHN</sequence>
<dbReference type="InParanoid" id="A0C5X3"/>
<keyword evidence="2" id="KW-1185">Reference proteome</keyword>
<dbReference type="AlphaFoldDB" id="A0C5X3"/>
<dbReference type="HOGENOM" id="CLU_122619_0_0_1"/>
<proteinExistence type="predicted"/>
<dbReference type="OrthoDB" id="306581at2759"/>